<dbReference type="EC" id="1.16.3.1" evidence="3"/>
<organism evidence="13 14">
    <name type="scientific">Dimorphilus gyrociliatus</name>
    <dbReference type="NCBI Taxonomy" id="2664684"/>
    <lineage>
        <taxon>Eukaryota</taxon>
        <taxon>Metazoa</taxon>
        <taxon>Spiralia</taxon>
        <taxon>Lophotrochozoa</taxon>
        <taxon>Annelida</taxon>
        <taxon>Polychaeta</taxon>
        <taxon>Polychaeta incertae sedis</taxon>
        <taxon>Dinophilidae</taxon>
        <taxon>Dimorphilus</taxon>
    </lineage>
</organism>
<dbReference type="GO" id="GO:0051537">
    <property type="term" value="F:2 iron, 2 sulfur cluster binding"/>
    <property type="evidence" value="ECO:0007669"/>
    <property type="project" value="TreeGrafter"/>
</dbReference>
<evidence type="ECO:0000256" key="12">
    <source>
        <dbReference type="ARBA" id="ARBA00047990"/>
    </source>
</evidence>
<comment type="catalytic activity">
    <reaction evidence="12">
        <text>4 Fe(2+) + O2 + 4 H(+) = 4 Fe(3+) + 2 H2O</text>
        <dbReference type="Rhea" id="RHEA:11148"/>
        <dbReference type="ChEBI" id="CHEBI:15377"/>
        <dbReference type="ChEBI" id="CHEBI:15378"/>
        <dbReference type="ChEBI" id="CHEBI:15379"/>
        <dbReference type="ChEBI" id="CHEBI:29033"/>
        <dbReference type="ChEBI" id="CHEBI:29034"/>
        <dbReference type="EC" id="1.16.3.1"/>
    </reaction>
</comment>
<dbReference type="PRINTS" id="PR00904">
    <property type="entry name" value="FRATAXIN"/>
</dbReference>
<dbReference type="GO" id="GO:0005739">
    <property type="term" value="C:mitochondrion"/>
    <property type="evidence" value="ECO:0007669"/>
    <property type="project" value="UniProtKB-SubCell"/>
</dbReference>
<evidence type="ECO:0000256" key="9">
    <source>
        <dbReference type="ARBA" id="ARBA00023004"/>
    </source>
</evidence>
<protein>
    <recommendedName>
        <fullName evidence="3">ferroxidase</fullName>
        <ecNumber evidence="3">1.16.3.1</ecNumber>
    </recommendedName>
</protein>
<keyword evidence="7" id="KW-0809">Transit peptide</keyword>
<evidence type="ECO:0000256" key="11">
    <source>
        <dbReference type="ARBA" id="ARBA00023128"/>
    </source>
</evidence>
<dbReference type="PANTHER" id="PTHR16821">
    <property type="entry name" value="FRATAXIN"/>
    <property type="match status" value="1"/>
</dbReference>
<dbReference type="InterPro" id="IPR020895">
    <property type="entry name" value="Frataxin_CS"/>
</dbReference>
<dbReference type="GO" id="GO:0016226">
    <property type="term" value="P:iron-sulfur cluster assembly"/>
    <property type="evidence" value="ECO:0007669"/>
    <property type="project" value="InterPro"/>
</dbReference>
<evidence type="ECO:0000256" key="8">
    <source>
        <dbReference type="ARBA" id="ARBA00023002"/>
    </source>
</evidence>
<dbReference type="PROSITE" id="PS01344">
    <property type="entry name" value="FRATAXIN_1"/>
    <property type="match status" value="1"/>
</dbReference>
<keyword evidence="9" id="KW-0408">Iron</keyword>
<evidence type="ECO:0000256" key="5">
    <source>
        <dbReference type="ARBA" id="ARBA00022448"/>
    </source>
</evidence>
<proteinExistence type="inferred from homology"/>
<comment type="caution">
    <text evidence="13">The sequence shown here is derived from an EMBL/GenBank/DDBJ whole genome shotgun (WGS) entry which is preliminary data.</text>
</comment>
<evidence type="ECO:0000256" key="10">
    <source>
        <dbReference type="ARBA" id="ARBA00023065"/>
    </source>
</evidence>
<dbReference type="InterPro" id="IPR036524">
    <property type="entry name" value="Frataxin/CyaY_sf"/>
</dbReference>
<evidence type="ECO:0000256" key="3">
    <source>
        <dbReference type="ARBA" id="ARBA00013107"/>
    </source>
</evidence>
<dbReference type="CDD" id="cd00503">
    <property type="entry name" value="Frataxin"/>
    <property type="match status" value="1"/>
</dbReference>
<evidence type="ECO:0000256" key="1">
    <source>
        <dbReference type="ARBA" id="ARBA00004173"/>
    </source>
</evidence>
<evidence type="ECO:0000256" key="7">
    <source>
        <dbReference type="ARBA" id="ARBA00022946"/>
    </source>
</evidence>
<dbReference type="OrthoDB" id="1897642at2759"/>
<dbReference type="GO" id="GO:0006879">
    <property type="term" value="P:intracellular iron ion homeostasis"/>
    <property type="evidence" value="ECO:0007669"/>
    <property type="project" value="UniProtKB-KW"/>
</dbReference>
<keyword evidence="5" id="KW-0813">Transport</keyword>
<dbReference type="PANTHER" id="PTHR16821:SF2">
    <property type="entry name" value="FRATAXIN, MITOCHONDRIAL"/>
    <property type="match status" value="1"/>
</dbReference>
<accession>A0A7I8VMF7</accession>
<dbReference type="AlphaFoldDB" id="A0A7I8VMF7"/>
<evidence type="ECO:0000313" key="13">
    <source>
        <dbReference type="EMBL" id="CAD5116897.1"/>
    </source>
</evidence>
<keyword evidence="4" id="KW-0409">Iron storage</keyword>
<name>A0A7I8VMF7_9ANNE</name>
<evidence type="ECO:0000256" key="4">
    <source>
        <dbReference type="ARBA" id="ARBA00022434"/>
    </source>
</evidence>
<dbReference type="Pfam" id="PF01491">
    <property type="entry name" value="Frataxin_Cyay"/>
    <property type="match status" value="1"/>
</dbReference>
<keyword evidence="14" id="KW-1185">Reference proteome</keyword>
<dbReference type="SUPFAM" id="SSF55387">
    <property type="entry name" value="Frataxin/Nqo15-like"/>
    <property type="match status" value="1"/>
</dbReference>
<evidence type="ECO:0000313" key="14">
    <source>
        <dbReference type="Proteomes" id="UP000549394"/>
    </source>
</evidence>
<evidence type="ECO:0000256" key="2">
    <source>
        <dbReference type="ARBA" id="ARBA00008183"/>
    </source>
</evidence>
<dbReference type="GO" id="GO:0004322">
    <property type="term" value="F:ferroxidase activity"/>
    <property type="evidence" value="ECO:0007669"/>
    <property type="project" value="UniProtKB-EC"/>
</dbReference>
<comment type="similarity">
    <text evidence="2">Belongs to the frataxin family.</text>
</comment>
<dbReference type="SMART" id="SM01219">
    <property type="entry name" value="Frataxin_Cyay"/>
    <property type="match status" value="1"/>
</dbReference>
<gene>
    <name evidence="13" type="ORF">DGYR_LOCUS5479</name>
</gene>
<dbReference type="EMBL" id="CAJFCJ010000007">
    <property type="protein sequence ID" value="CAD5116897.1"/>
    <property type="molecule type" value="Genomic_DNA"/>
</dbReference>
<dbReference type="NCBIfam" id="TIGR03422">
    <property type="entry name" value="mito_frataxin"/>
    <property type="match status" value="1"/>
</dbReference>
<dbReference type="GO" id="GO:0006826">
    <property type="term" value="P:iron ion transport"/>
    <property type="evidence" value="ECO:0007669"/>
    <property type="project" value="UniProtKB-KW"/>
</dbReference>
<sequence>MFSRSSLFNEIKYQSQNSNRYLSSGNEQLSDLKYGKVSDVTLDSLAEAFELLDFQSNEFPEYDVEYANGVLTVKFGHAHGTYVINKQSPNKQIWLSSPLSGPKRYDFLDNRWIYKHDSSCLHDLLSKEISEILKRPVSFGDCDYT</sequence>
<dbReference type="NCBIfam" id="TIGR03421">
    <property type="entry name" value="FeS_CyaY"/>
    <property type="match status" value="1"/>
</dbReference>
<dbReference type="PROSITE" id="PS50810">
    <property type="entry name" value="FRATAXIN_2"/>
    <property type="match status" value="1"/>
</dbReference>
<dbReference type="GO" id="GO:0008199">
    <property type="term" value="F:ferric iron binding"/>
    <property type="evidence" value="ECO:0007669"/>
    <property type="project" value="InterPro"/>
</dbReference>
<keyword evidence="11" id="KW-0496">Mitochondrion</keyword>
<keyword evidence="8" id="KW-0560">Oxidoreductase</keyword>
<reference evidence="13 14" key="1">
    <citation type="submission" date="2020-08" db="EMBL/GenBank/DDBJ databases">
        <authorList>
            <person name="Hejnol A."/>
        </authorList>
    </citation>
    <scope>NUCLEOTIDE SEQUENCE [LARGE SCALE GENOMIC DNA]</scope>
</reference>
<dbReference type="GO" id="GO:0034986">
    <property type="term" value="F:iron chaperone activity"/>
    <property type="evidence" value="ECO:0007669"/>
    <property type="project" value="TreeGrafter"/>
</dbReference>
<dbReference type="GO" id="GO:0008198">
    <property type="term" value="F:ferrous iron binding"/>
    <property type="evidence" value="ECO:0007669"/>
    <property type="project" value="TreeGrafter"/>
</dbReference>
<keyword evidence="6" id="KW-0410">Iron transport</keyword>
<comment type="subcellular location">
    <subcellularLocation>
        <location evidence="1">Mitochondrion</location>
    </subcellularLocation>
</comment>
<dbReference type="Proteomes" id="UP000549394">
    <property type="component" value="Unassembled WGS sequence"/>
</dbReference>
<evidence type="ECO:0000256" key="6">
    <source>
        <dbReference type="ARBA" id="ARBA00022496"/>
    </source>
</evidence>
<dbReference type="InterPro" id="IPR017789">
    <property type="entry name" value="Frataxin"/>
</dbReference>
<dbReference type="Gene3D" id="3.30.920.10">
    <property type="entry name" value="Frataxin/CyaY"/>
    <property type="match status" value="1"/>
</dbReference>
<keyword evidence="10" id="KW-0406">Ion transport</keyword>
<dbReference type="InterPro" id="IPR002908">
    <property type="entry name" value="Frataxin/CyaY"/>
</dbReference>